<dbReference type="EMBL" id="BK032631">
    <property type="protein sequence ID" value="DAF52299.1"/>
    <property type="molecule type" value="Genomic_DNA"/>
</dbReference>
<protein>
    <submittedName>
        <fullName evidence="1">Glycosyltransferase</fullName>
    </submittedName>
</protein>
<accession>A0A8S5SNB9</accession>
<dbReference type="Gene3D" id="3.90.550.10">
    <property type="entry name" value="Spore Coat Polysaccharide Biosynthesis Protein SpsA, Chain A"/>
    <property type="match status" value="1"/>
</dbReference>
<evidence type="ECO:0000313" key="1">
    <source>
        <dbReference type="EMBL" id="DAF52299.1"/>
    </source>
</evidence>
<proteinExistence type="predicted"/>
<organism evidence="1">
    <name type="scientific">Podoviridae sp. ctIKM86</name>
    <dbReference type="NCBI Taxonomy" id="2827729"/>
    <lineage>
        <taxon>Viruses</taxon>
        <taxon>Duplodnaviria</taxon>
        <taxon>Heunggongvirae</taxon>
        <taxon>Uroviricota</taxon>
        <taxon>Caudoviricetes</taxon>
    </lineage>
</organism>
<dbReference type="InterPro" id="IPR029044">
    <property type="entry name" value="Nucleotide-diphossugar_trans"/>
</dbReference>
<reference evidence="1" key="1">
    <citation type="journal article" date="2021" name="Proc. Natl. Acad. Sci. U.S.A.">
        <title>A Catalog of Tens of Thousands of Viruses from Human Metagenomes Reveals Hidden Associations with Chronic Diseases.</title>
        <authorList>
            <person name="Tisza M.J."/>
            <person name="Buck C.B."/>
        </authorList>
    </citation>
    <scope>NUCLEOTIDE SEQUENCE</scope>
    <source>
        <strain evidence="1">CtIKM86</strain>
    </source>
</reference>
<sequence>MTILLSSLAIGSATYKDLAYLCIQSFKEYKYPYKFIWEFLVENQEDIEDWLNLLKPLEEPWLKFRIKVLKDNTAKLNIDKYVDKSFCNPTAAKCFINRIKYLQDTAKKKEFDCMITLDLDLLFIKNISPLIKNFIDSNAIYGGKQEPLIYVYNQKRLIYINLGIGFINLKRFPLTIWKEFINKSRGAEKYFYVHDQSALCHFIEDKDKWICNDLQLVVHALWHPAFRTKRDYYIIHFTPGYLFFNKIKDIKYCSNIHNAVVLKYFYLYYKHYLKHKNHISKYTQEIIEHNNKIITLFNKMSHIQSMYDNYLI</sequence>
<name>A0A8S5SNB9_9CAUD</name>
<dbReference type="SUPFAM" id="SSF53448">
    <property type="entry name" value="Nucleotide-diphospho-sugar transferases"/>
    <property type="match status" value="1"/>
</dbReference>